<accession>A0A7X5EZM0</accession>
<gene>
    <name evidence="2" type="ORF">GWI72_02120</name>
</gene>
<dbReference type="Proteomes" id="UP000586722">
    <property type="component" value="Unassembled WGS sequence"/>
</dbReference>
<evidence type="ECO:0000313" key="2">
    <source>
        <dbReference type="EMBL" id="NBN77058.1"/>
    </source>
</evidence>
<dbReference type="InterPro" id="IPR052512">
    <property type="entry name" value="4CMD/NDH-1_regulator"/>
</dbReference>
<evidence type="ECO:0000313" key="3">
    <source>
        <dbReference type="Proteomes" id="UP000586722"/>
    </source>
</evidence>
<feature type="domain" description="Carboxymuconolactone decarboxylase-like" evidence="1">
    <location>
        <begin position="40"/>
        <end position="118"/>
    </location>
</feature>
<dbReference type="PANTHER" id="PTHR33570:SF10">
    <property type="entry name" value="GAMMA-CARBOXYMUCONOLACTONE DECARBOXYLASE"/>
    <property type="match status" value="1"/>
</dbReference>
<dbReference type="Gene3D" id="1.20.1290.10">
    <property type="entry name" value="AhpD-like"/>
    <property type="match status" value="1"/>
</dbReference>
<protein>
    <submittedName>
        <fullName evidence="2">Carboxymuconolactone decarboxylase family protein</fullName>
    </submittedName>
</protein>
<organism evidence="2 3">
    <name type="scientific">Pannonibacter tanglangensis</name>
    <dbReference type="NCBI Taxonomy" id="2750084"/>
    <lineage>
        <taxon>Bacteria</taxon>
        <taxon>Pseudomonadati</taxon>
        <taxon>Pseudomonadota</taxon>
        <taxon>Alphaproteobacteria</taxon>
        <taxon>Hyphomicrobiales</taxon>
        <taxon>Stappiaceae</taxon>
        <taxon>Pannonibacter</taxon>
    </lineage>
</organism>
<dbReference type="GO" id="GO:0051920">
    <property type="term" value="F:peroxiredoxin activity"/>
    <property type="evidence" value="ECO:0007669"/>
    <property type="project" value="InterPro"/>
</dbReference>
<evidence type="ECO:0000259" key="1">
    <source>
        <dbReference type="Pfam" id="PF02627"/>
    </source>
</evidence>
<dbReference type="SUPFAM" id="SSF69118">
    <property type="entry name" value="AhpD-like"/>
    <property type="match status" value="1"/>
</dbReference>
<dbReference type="RefSeq" id="WP_161707751.1">
    <property type="nucleotide sequence ID" value="NZ_JAABLQ010000001.1"/>
</dbReference>
<dbReference type="AlphaFoldDB" id="A0A7X5EZM0"/>
<comment type="caution">
    <text evidence="2">The sequence shown here is derived from an EMBL/GenBank/DDBJ whole genome shotgun (WGS) entry which is preliminary data.</text>
</comment>
<name>A0A7X5EZM0_9HYPH</name>
<proteinExistence type="predicted"/>
<dbReference type="EMBL" id="JAABLQ010000001">
    <property type="protein sequence ID" value="NBN77058.1"/>
    <property type="molecule type" value="Genomic_DNA"/>
</dbReference>
<dbReference type="PANTHER" id="PTHR33570">
    <property type="entry name" value="4-CARBOXYMUCONOLACTONE DECARBOXYLASE FAMILY PROTEIN"/>
    <property type="match status" value="1"/>
</dbReference>
<dbReference type="InterPro" id="IPR003779">
    <property type="entry name" value="CMD-like"/>
</dbReference>
<reference evidence="3" key="1">
    <citation type="submission" date="2020-01" db="EMBL/GenBank/DDBJ databases">
        <authorList>
            <person name="Fang Y."/>
            <person name="Sun R."/>
            <person name="Nie L."/>
            <person name="He J."/>
            <person name="Hao L."/>
            <person name="Wang L."/>
            <person name="Su S."/>
            <person name="Lv E."/>
            <person name="Zhang Z."/>
            <person name="Xie R."/>
            <person name="Liu H."/>
        </authorList>
    </citation>
    <scope>NUCLEOTIDE SEQUENCE [LARGE SCALE GENOMIC DNA]</scope>
    <source>
        <strain evidence="3">XCT-53</strain>
    </source>
</reference>
<sequence>MTSALERGRDIVRTLNPALEQVLAERYDDLVDGFSESLVEWAYGRHYARPGLDLKTRQLCTVAALTALGGQTGPQLKANIAHSLAAGASREEIVEAIWQMAVYGGLPAAINGLNVARDLFADLDRET</sequence>
<keyword evidence="3" id="KW-1185">Reference proteome</keyword>
<dbReference type="InterPro" id="IPR029032">
    <property type="entry name" value="AhpD-like"/>
</dbReference>
<dbReference type="Pfam" id="PF02627">
    <property type="entry name" value="CMD"/>
    <property type="match status" value="1"/>
</dbReference>